<reference evidence="2" key="1">
    <citation type="journal article" date="2019" name="Int. J. Syst. Evol. Microbiol.">
        <title>The Global Catalogue of Microorganisms (GCM) 10K type strain sequencing project: providing services to taxonomists for standard genome sequencing and annotation.</title>
        <authorList>
            <consortium name="The Broad Institute Genomics Platform"/>
            <consortium name="The Broad Institute Genome Sequencing Center for Infectious Disease"/>
            <person name="Wu L."/>
            <person name="Ma J."/>
        </authorList>
    </citation>
    <scope>NUCLEOTIDE SEQUENCE [LARGE SCALE GENOMIC DNA]</scope>
    <source>
        <strain evidence="2">JCM 30071</strain>
    </source>
</reference>
<proteinExistence type="predicted"/>
<dbReference type="EMBL" id="BMPN01000002">
    <property type="protein sequence ID" value="GGJ55431.1"/>
    <property type="molecule type" value="Genomic_DNA"/>
</dbReference>
<evidence type="ECO:0008006" key="3">
    <source>
        <dbReference type="Google" id="ProtNLM"/>
    </source>
</evidence>
<sequence length="261" mass="31324">MDQILPMSERVPVDETIQALEYIRYERDKDAVRQYFEDVMPFSESTSIKYRRRLFERYLVLEEGQVVYTPFLEMLSEIDSYQTKKEILFYLTVVKTVTLQIVLKDIYKGLLNKRFTKTELIDYLTQRMTEHKSSSIEKTLSVLTTILKDFNIISIKEDPIKNETIYLVNERLRPTNETVAFSLYYEFFEVQDNRIPTTERLCNAETFQYLLIDHFLEDRYIKWLVANNYLEFYKMGANEQYQFTCSSLNDFVKRVMANVEE</sequence>
<dbReference type="Proteomes" id="UP000634435">
    <property type="component" value="Unassembled WGS sequence"/>
</dbReference>
<name>A0ABQ2DEP6_9BACI</name>
<protein>
    <recommendedName>
        <fullName evidence="3">DUF1819 family protein</fullName>
    </recommendedName>
</protein>
<evidence type="ECO:0000313" key="2">
    <source>
        <dbReference type="Proteomes" id="UP000634435"/>
    </source>
</evidence>
<evidence type="ECO:0000313" key="1">
    <source>
        <dbReference type="EMBL" id="GGJ55431.1"/>
    </source>
</evidence>
<accession>A0ABQ2DEP6</accession>
<keyword evidence="2" id="KW-1185">Reference proteome</keyword>
<comment type="caution">
    <text evidence="1">The sequence shown here is derived from an EMBL/GenBank/DDBJ whole genome shotgun (WGS) entry which is preliminary data.</text>
</comment>
<dbReference type="RefSeq" id="WP_188942755.1">
    <property type="nucleotide sequence ID" value="NZ_BMPN01000002.1"/>
</dbReference>
<organism evidence="1 2">
    <name type="scientific">Virgibacillus kapii</name>
    <dbReference type="NCBI Taxonomy" id="1638645"/>
    <lineage>
        <taxon>Bacteria</taxon>
        <taxon>Bacillati</taxon>
        <taxon>Bacillota</taxon>
        <taxon>Bacilli</taxon>
        <taxon>Bacillales</taxon>
        <taxon>Bacillaceae</taxon>
        <taxon>Virgibacillus</taxon>
    </lineage>
</organism>
<gene>
    <name evidence="1" type="ORF">GCM10007111_17130</name>
</gene>